<feature type="region of interest" description="Disordered" evidence="9">
    <location>
        <begin position="38"/>
        <end position="74"/>
    </location>
</feature>
<dbReference type="EMBL" id="CP031037">
    <property type="protein sequence ID" value="QDZ20474.1"/>
    <property type="molecule type" value="Genomic_DNA"/>
</dbReference>
<dbReference type="InterPro" id="IPR029044">
    <property type="entry name" value="Nucleotide-diphossugar_trans"/>
</dbReference>
<keyword evidence="4 11" id="KW-0396">Initiation factor</keyword>
<dbReference type="Proteomes" id="UP000316726">
    <property type="component" value="Chromosome 4"/>
</dbReference>
<dbReference type="Gene3D" id="3.90.550.10">
    <property type="entry name" value="Spore Coat Polysaccharide Biosynthesis Protein SpsA, Chain A"/>
    <property type="match status" value="1"/>
</dbReference>
<evidence type="ECO:0000256" key="9">
    <source>
        <dbReference type="SAM" id="MobiDB-lite"/>
    </source>
</evidence>
<dbReference type="SUPFAM" id="SSF51161">
    <property type="entry name" value="Trimeric LpxA-like enzymes"/>
    <property type="match status" value="1"/>
</dbReference>
<dbReference type="GO" id="GO:0005085">
    <property type="term" value="F:guanyl-nucleotide exchange factor activity"/>
    <property type="evidence" value="ECO:0007669"/>
    <property type="project" value="TreeGrafter"/>
</dbReference>
<keyword evidence="5" id="KW-0648">Protein biosynthesis</keyword>
<keyword evidence="3" id="KW-0963">Cytoplasm</keyword>
<dbReference type="PANTHER" id="PTHR45989:SF1">
    <property type="entry name" value="TRANSLATION INITIATION FACTOR EIF-2B SUBUNIT GAMMA"/>
    <property type="match status" value="1"/>
</dbReference>
<evidence type="ECO:0000313" key="12">
    <source>
        <dbReference type="Proteomes" id="UP000316726"/>
    </source>
</evidence>
<sequence length="583" mass="62172">MTDKIGRHGQKHGVVAVVLSGGFEDELFPLCKKAADGGGDGYDGGSRAEEGTRTEGSTAPSEGREGGEDGEVEGSLIPLANTPLLLYPLLRLEDLFTPAGLRSVAIACTSEEEAGAVRRWVHQRYASQPSRPHVIAISGETAVSDADVVAQAFHQGLGSEFDLAKNVIVMRGNLVSDVQLEAVVASHRLRNATATVMLARPRDEQTVLTSSKKGGKAVVAKPSKSKAPKTYVGLDDERKRLCLWMSEASMNGGKPLPNGKMPQVKQLQLPRRVLKSVGHVNISSNLIDTELAVFNRDVFDGRIAAELMQNDEGLGSVSGHLIPHLVKQQFDNGAKEGKLEQNRGESGDKGAATGVKMSLNVDRGSGEGGSGHDRVALELSTKKSNHGSSGDQLSFEKLQEVIAEMTHCSSVGEKTSDGQTRTLQEQQGQGLCSVYIVPPENYCAKVDTIETYGEISKDLTSAEFGHLLPSTTTHSQPTEIGSKTTIGSGCLFGDGVKLGDKCSVKRSILGTRCTLGNNVKIVNSVIMDGTVIGDGSHIQNCVLCKFVKMGEKCTLKDCNLGAHWALEDEMEHRGETLAHGHTL</sequence>
<feature type="domain" description="EIF2B subunit epsilon/gamma LbH" evidence="10">
    <location>
        <begin position="478"/>
        <end position="566"/>
    </location>
</feature>
<comment type="similarity">
    <text evidence="2">Belongs to the eIF-2B gamma/epsilon subunits family.</text>
</comment>
<dbReference type="InterPro" id="IPR051960">
    <property type="entry name" value="eIF2B_gamma"/>
</dbReference>
<dbReference type="CDD" id="cd04652">
    <property type="entry name" value="LbH_eIF2B_gamma_C"/>
    <property type="match status" value="1"/>
</dbReference>
<evidence type="ECO:0000256" key="1">
    <source>
        <dbReference type="ARBA" id="ARBA00004514"/>
    </source>
</evidence>
<gene>
    <name evidence="11" type="ORF">A3770_04p29920</name>
</gene>
<dbReference type="InterPro" id="IPR056764">
    <property type="entry name" value="LbH_EIF2B3/5"/>
</dbReference>
<dbReference type="AlphaFoldDB" id="A0A5B8MK67"/>
<comment type="subcellular location">
    <subcellularLocation>
        <location evidence="1">Cytoplasm</location>
        <location evidence="1">Cytosol</location>
    </subcellularLocation>
</comment>
<evidence type="ECO:0000256" key="2">
    <source>
        <dbReference type="ARBA" id="ARBA00007878"/>
    </source>
</evidence>
<protein>
    <recommendedName>
        <fullName evidence="6">Translation initiation factor eIF2B subunit gamma</fullName>
    </recommendedName>
    <alternativeName>
        <fullName evidence="7">eIF2B GDP-GTP exchange factor subunit gamma</fullName>
    </alternativeName>
</protein>
<dbReference type="Pfam" id="PF25084">
    <property type="entry name" value="LbH_EIF2B"/>
    <property type="match status" value="1"/>
</dbReference>
<evidence type="ECO:0000256" key="3">
    <source>
        <dbReference type="ARBA" id="ARBA00022490"/>
    </source>
</evidence>
<dbReference type="GO" id="GO:0003743">
    <property type="term" value="F:translation initiation factor activity"/>
    <property type="evidence" value="ECO:0007669"/>
    <property type="project" value="UniProtKB-KW"/>
</dbReference>
<dbReference type="GO" id="GO:0005829">
    <property type="term" value="C:cytosol"/>
    <property type="evidence" value="ECO:0007669"/>
    <property type="project" value="UniProtKB-SubCell"/>
</dbReference>
<dbReference type="InterPro" id="IPR011004">
    <property type="entry name" value="Trimer_LpxA-like_sf"/>
</dbReference>
<organism evidence="11 12">
    <name type="scientific">Chloropicon primus</name>
    <dbReference type="NCBI Taxonomy" id="1764295"/>
    <lineage>
        <taxon>Eukaryota</taxon>
        <taxon>Viridiplantae</taxon>
        <taxon>Chlorophyta</taxon>
        <taxon>Chloropicophyceae</taxon>
        <taxon>Chloropicales</taxon>
        <taxon>Chloropicaceae</taxon>
        <taxon>Chloropicon</taxon>
    </lineage>
</organism>
<evidence type="ECO:0000313" key="11">
    <source>
        <dbReference type="EMBL" id="QDZ20474.1"/>
    </source>
</evidence>
<name>A0A5B8MK67_9CHLO</name>
<evidence type="ECO:0000256" key="8">
    <source>
        <dbReference type="ARBA" id="ARBA00046432"/>
    </source>
</evidence>
<dbReference type="STRING" id="1764295.A0A5B8MK67"/>
<accession>A0A5B8MK67</accession>
<reference evidence="11 12" key="1">
    <citation type="submission" date="2018-07" db="EMBL/GenBank/DDBJ databases">
        <title>The complete nuclear genome of the prasinophyte Chloropicon primus (CCMP1205).</title>
        <authorList>
            <person name="Pombert J.-F."/>
            <person name="Otis C."/>
            <person name="Turmel M."/>
            <person name="Lemieux C."/>
        </authorList>
    </citation>
    <scope>NUCLEOTIDE SEQUENCE [LARGE SCALE GENOMIC DNA]</scope>
    <source>
        <strain evidence="11 12">CCMP1205</strain>
    </source>
</reference>
<evidence type="ECO:0000256" key="7">
    <source>
        <dbReference type="ARBA" id="ARBA00044229"/>
    </source>
</evidence>
<evidence type="ECO:0000259" key="10">
    <source>
        <dbReference type="Pfam" id="PF25084"/>
    </source>
</evidence>
<dbReference type="Gene3D" id="2.160.10.10">
    <property type="entry name" value="Hexapeptide repeat proteins"/>
    <property type="match status" value="1"/>
</dbReference>
<proteinExistence type="inferred from homology"/>
<evidence type="ECO:0000256" key="5">
    <source>
        <dbReference type="ARBA" id="ARBA00022917"/>
    </source>
</evidence>
<dbReference type="GO" id="GO:0005851">
    <property type="term" value="C:eukaryotic translation initiation factor 2B complex"/>
    <property type="evidence" value="ECO:0007669"/>
    <property type="project" value="TreeGrafter"/>
</dbReference>
<comment type="subunit">
    <text evidence="8">Component of the translation initiation factor 2B (eIF2B) complex which is a heterodecamer of two sets of five different subunits: alpha, beta, gamma, delta and epsilon. Subunits alpha, beta and delta comprise a regulatory subcomplex and subunits epsilon and gamma comprise a catalytic subcomplex. Within the complex, the hexameric regulatory complex resides at the center, with the two heterodimeric catalytic subcomplexes bound on opposite sides.</text>
</comment>
<dbReference type="GO" id="GO:0002183">
    <property type="term" value="P:cytoplasmic translational initiation"/>
    <property type="evidence" value="ECO:0007669"/>
    <property type="project" value="TreeGrafter"/>
</dbReference>
<evidence type="ECO:0000256" key="6">
    <source>
        <dbReference type="ARBA" id="ARBA00044196"/>
    </source>
</evidence>
<dbReference type="SUPFAM" id="SSF53448">
    <property type="entry name" value="Nucleotide-diphospho-sugar transferases"/>
    <property type="match status" value="1"/>
</dbReference>
<dbReference type="OrthoDB" id="10250549at2759"/>
<keyword evidence="12" id="KW-1185">Reference proteome</keyword>
<dbReference type="PANTHER" id="PTHR45989">
    <property type="entry name" value="TRANSLATION INITIATION FACTOR EIF-2B SUBUNIT GAMMA"/>
    <property type="match status" value="1"/>
</dbReference>
<evidence type="ECO:0000256" key="4">
    <source>
        <dbReference type="ARBA" id="ARBA00022540"/>
    </source>
</evidence>